<dbReference type="EMBL" id="JBGBPQ010000029">
    <property type="protein sequence ID" value="KAL1496306.1"/>
    <property type="molecule type" value="Genomic_DNA"/>
</dbReference>
<evidence type="ECO:0000256" key="3">
    <source>
        <dbReference type="ARBA" id="ARBA00023175"/>
    </source>
</evidence>
<organism evidence="8 9">
    <name type="scientific">Prymnesium parvum</name>
    <name type="common">Toxic golden alga</name>
    <dbReference type="NCBI Taxonomy" id="97485"/>
    <lineage>
        <taxon>Eukaryota</taxon>
        <taxon>Haptista</taxon>
        <taxon>Haptophyta</taxon>
        <taxon>Prymnesiophyceae</taxon>
        <taxon>Prymnesiales</taxon>
        <taxon>Prymnesiaceae</taxon>
        <taxon>Prymnesium</taxon>
    </lineage>
</organism>
<gene>
    <name evidence="8" type="ORF">AB1Y20_016268</name>
</gene>
<dbReference type="Pfam" id="PF00225">
    <property type="entry name" value="Kinesin"/>
    <property type="match status" value="1"/>
</dbReference>
<comment type="similarity">
    <text evidence="5">Belongs to the TRAFAC class myosin-kinesin ATPase superfamily. Kinesin family.</text>
</comment>
<proteinExistence type="inferred from homology"/>
<dbReference type="InterPro" id="IPR047149">
    <property type="entry name" value="KIF11-like"/>
</dbReference>
<accession>A0AB34IC75</accession>
<keyword evidence="5" id="KW-0547">Nucleotide-binding</keyword>
<feature type="compositionally biased region" description="Low complexity" evidence="6">
    <location>
        <begin position="735"/>
        <end position="744"/>
    </location>
</feature>
<dbReference type="GO" id="GO:0008017">
    <property type="term" value="F:microtubule binding"/>
    <property type="evidence" value="ECO:0007669"/>
    <property type="project" value="InterPro"/>
</dbReference>
<keyword evidence="3 5" id="KW-0505">Motor protein</keyword>
<protein>
    <recommendedName>
        <fullName evidence="7">Kinesin motor domain-containing protein</fullName>
    </recommendedName>
</protein>
<dbReference type="PANTHER" id="PTHR47970">
    <property type="entry name" value="KINESIN-LIKE PROTEIN KIF11"/>
    <property type="match status" value="1"/>
</dbReference>
<keyword evidence="2" id="KW-0963">Cytoplasm</keyword>
<feature type="compositionally biased region" description="Polar residues" evidence="6">
    <location>
        <begin position="665"/>
        <end position="679"/>
    </location>
</feature>
<feature type="region of interest" description="Disordered" evidence="6">
    <location>
        <begin position="1"/>
        <end position="26"/>
    </location>
</feature>
<comment type="subcellular location">
    <subcellularLocation>
        <location evidence="1">Cytoplasm</location>
        <location evidence="1">Cytoskeleton</location>
    </subcellularLocation>
</comment>
<dbReference type="PRINTS" id="PR00380">
    <property type="entry name" value="KINESINHEAVY"/>
</dbReference>
<dbReference type="GO" id="GO:0090307">
    <property type="term" value="P:mitotic spindle assembly"/>
    <property type="evidence" value="ECO:0007669"/>
    <property type="project" value="TreeGrafter"/>
</dbReference>
<comment type="caution">
    <text evidence="8">The sequence shown here is derived from an EMBL/GenBank/DDBJ whole genome shotgun (WGS) entry which is preliminary data.</text>
</comment>
<evidence type="ECO:0000256" key="1">
    <source>
        <dbReference type="ARBA" id="ARBA00004245"/>
    </source>
</evidence>
<feature type="compositionally biased region" description="Polar residues" evidence="6">
    <location>
        <begin position="782"/>
        <end position="796"/>
    </location>
</feature>
<evidence type="ECO:0000256" key="6">
    <source>
        <dbReference type="SAM" id="MobiDB-lite"/>
    </source>
</evidence>
<feature type="binding site" evidence="5">
    <location>
        <begin position="125"/>
        <end position="132"/>
    </location>
    <ligand>
        <name>ATP</name>
        <dbReference type="ChEBI" id="CHEBI:30616"/>
    </ligand>
</feature>
<feature type="domain" description="Kinesin motor" evidence="7">
    <location>
        <begin position="40"/>
        <end position="401"/>
    </location>
</feature>
<dbReference type="GO" id="GO:0072686">
    <property type="term" value="C:mitotic spindle"/>
    <property type="evidence" value="ECO:0007669"/>
    <property type="project" value="TreeGrafter"/>
</dbReference>
<dbReference type="SMART" id="SM00129">
    <property type="entry name" value="KISc"/>
    <property type="match status" value="1"/>
</dbReference>
<dbReference type="GO" id="GO:0051231">
    <property type="term" value="P:spindle elongation"/>
    <property type="evidence" value="ECO:0007669"/>
    <property type="project" value="TreeGrafter"/>
</dbReference>
<dbReference type="InterPro" id="IPR001752">
    <property type="entry name" value="Kinesin_motor_dom"/>
</dbReference>
<sequence length="821" mass="90014">MASAEPLDTAPDTVADPRRKLSFSDFPDEQPTVAQCEAGRLQVYVRLRALSKDQESADIYAAERSISLRTTKTNTAGKDTVEETSFTFDGVFDGTSTQAEVFESAMLPQVEGLFHGKDTLTFAYGITNAGKTYTIQGKDGADELGVLPRALAVMFAAIERNAEVAAGRTPPDAPPHVAAAMSEMVLNPTYTYEVRASFLEVYGNDAYDLLVPAEKGTKRQTLKLKEDKSQVFVEGLKEVELPDISSALTAVQLGWQQRSAASNGLNDLSSRSHAVLCVKLLTHRPGHSKPMATRMCVVDLAGAERQKKTHSNGARLNEANSINKDLMILGHCLRDLRWNQAHPRSTQRMPPFRDSRITMLFRDYLSGGRGTCIVIAAVSPRLADQVGTLDTLRFAAVAQQVKLVEIKPHHKVAHPVGVPKLGDRGASRGISALSSRLDERGSITSDEVSNSAPSITTYVAEIHTLREQIAFLQEKVLQGECDNLAAERRIREEVAAEMKEYLETSEAEAAARIEEDRYATEEMYHKKLALVKDVTEKRAESASVQAHTELLQQTREWQRLEAEHSAQVRRLEAELEQYRSRGAAKEVDTVEQAVAESTERAKVAESLLAKMSAELEKERKARAAVEERVASLEGALESERQKAKSAKKAAHAAEAELAKLKAQSENALEQGQEPSQNSRAPLVSVSEEAPLDAASAPSPKRPFVEIPLHNVMDGGSPSKKVRRPSRATRGSLPNSVQQPSQQPVLDVEVSKNKTSKLKMLRSTMWPASKKKEADNFVDLTRSDSGFDQSVRSSASDVPNHVVEPTPLARRTRAGRAAAHLR</sequence>
<dbReference type="Proteomes" id="UP001515480">
    <property type="component" value="Unassembled WGS sequence"/>
</dbReference>
<keyword evidence="5" id="KW-0067">ATP-binding</keyword>
<dbReference type="Gene3D" id="3.40.850.10">
    <property type="entry name" value="Kinesin motor domain"/>
    <property type="match status" value="1"/>
</dbReference>
<name>A0AB34IC75_PRYPA</name>
<dbReference type="PANTHER" id="PTHR47970:SF12">
    <property type="entry name" value="KINESIN FAMILY MEMBER 11"/>
    <property type="match status" value="1"/>
</dbReference>
<feature type="region of interest" description="Disordered" evidence="6">
    <location>
        <begin position="663"/>
        <end position="745"/>
    </location>
</feature>
<evidence type="ECO:0000259" key="7">
    <source>
        <dbReference type="PROSITE" id="PS50067"/>
    </source>
</evidence>
<dbReference type="PROSITE" id="PS50067">
    <property type="entry name" value="KINESIN_MOTOR_2"/>
    <property type="match status" value="1"/>
</dbReference>
<feature type="region of interest" description="Disordered" evidence="6">
    <location>
        <begin position="781"/>
        <end position="821"/>
    </location>
</feature>
<dbReference type="GO" id="GO:0007018">
    <property type="term" value="P:microtubule-based movement"/>
    <property type="evidence" value="ECO:0007669"/>
    <property type="project" value="InterPro"/>
</dbReference>
<evidence type="ECO:0000256" key="4">
    <source>
        <dbReference type="ARBA" id="ARBA00023212"/>
    </source>
</evidence>
<dbReference type="GO" id="GO:0008574">
    <property type="term" value="F:plus-end-directed microtubule motor activity"/>
    <property type="evidence" value="ECO:0007669"/>
    <property type="project" value="TreeGrafter"/>
</dbReference>
<keyword evidence="9" id="KW-1185">Reference proteome</keyword>
<keyword evidence="4" id="KW-0206">Cytoskeleton</keyword>
<feature type="compositionally biased region" description="Basic residues" evidence="6">
    <location>
        <begin position="809"/>
        <end position="821"/>
    </location>
</feature>
<evidence type="ECO:0000256" key="2">
    <source>
        <dbReference type="ARBA" id="ARBA00022490"/>
    </source>
</evidence>
<reference evidence="8 9" key="1">
    <citation type="journal article" date="2024" name="Science">
        <title>Giant polyketide synthase enzymes in the biosynthesis of giant marine polyether toxins.</title>
        <authorList>
            <person name="Fallon T.R."/>
            <person name="Shende V.V."/>
            <person name="Wierzbicki I.H."/>
            <person name="Pendleton A.L."/>
            <person name="Watervoot N.F."/>
            <person name="Auber R.P."/>
            <person name="Gonzalez D.J."/>
            <person name="Wisecaver J.H."/>
            <person name="Moore B.S."/>
        </authorList>
    </citation>
    <scope>NUCLEOTIDE SEQUENCE [LARGE SCALE GENOMIC DNA]</scope>
    <source>
        <strain evidence="8 9">12B1</strain>
    </source>
</reference>
<dbReference type="InterPro" id="IPR027417">
    <property type="entry name" value="P-loop_NTPase"/>
</dbReference>
<evidence type="ECO:0000313" key="9">
    <source>
        <dbReference type="Proteomes" id="UP001515480"/>
    </source>
</evidence>
<evidence type="ECO:0000313" key="8">
    <source>
        <dbReference type="EMBL" id="KAL1496306.1"/>
    </source>
</evidence>
<dbReference type="GO" id="GO:0005524">
    <property type="term" value="F:ATP binding"/>
    <property type="evidence" value="ECO:0007669"/>
    <property type="project" value="UniProtKB-UniRule"/>
</dbReference>
<evidence type="ECO:0000256" key="5">
    <source>
        <dbReference type="PROSITE-ProRule" id="PRU00283"/>
    </source>
</evidence>
<dbReference type="AlphaFoldDB" id="A0AB34IC75"/>
<dbReference type="GO" id="GO:0005876">
    <property type="term" value="C:spindle microtubule"/>
    <property type="evidence" value="ECO:0007669"/>
    <property type="project" value="TreeGrafter"/>
</dbReference>
<dbReference type="SUPFAM" id="SSF52540">
    <property type="entry name" value="P-loop containing nucleoside triphosphate hydrolases"/>
    <property type="match status" value="1"/>
</dbReference>
<dbReference type="InterPro" id="IPR036961">
    <property type="entry name" value="Kinesin_motor_dom_sf"/>
</dbReference>